<evidence type="ECO:0000256" key="10">
    <source>
        <dbReference type="ARBA" id="ARBA00023012"/>
    </source>
</evidence>
<evidence type="ECO:0000256" key="12">
    <source>
        <dbReference type="SAM" id="MobiDB-lite"/>
    </source>
</evidence>
<evidence type="ECO:0000256" key="9">
    <source>
        <dbReference type="ARBA" id="ARBA00022840"/>
    </source>
</evidence>
<reference evidence="16 17" key="1">
    <citation type="submission" date="2019-04" db="EMBL/GenBank/DDBJ databases">
        <title>Genome sequencing of Clostridium botulinum Groups I-IV and Clostridium butyricum.</title>
        <authorList>
            <person name="Brunt J."/>
            <person name="Van Vliet A.H.M."/>
            <person name="Stringer S.C."/>
            <person name="Carter A.T."/>
            <person name="Peck M.W."/>
        </authorList>
    </citation>
    <scope>NUCLEOTIDE SEQUENCE [LARGE SCALE GENOMIC DNA]</scope>
    <source>
        <strain evidence="16 17">IFR 18/094</strain>
    </source>
</reference>
<keyword evidence="17" id="KW-1185">Reference proteome</keyword>
<organism evidence="16 17">
    <name type="scientific">Clostridium niameyense</name>
    <dbReference type="NCBI Taxonomy" id="1622073"/>
    <lineage>
        <taxon>Bacteria</taxon>
        <taxon>Bacillati</taxon>
        <taxon>Bacillota</taxon>
        <taxon>Clostridia</taxon>
        <taxon>Eubacteriales</taxon>
        <taxon>Clostridiaceae</taxon>
        <taxon>Clostridium</taxon>
    </lineage>
</organism>
<dbReference type="EC" id="2.7.13.3" evidence="2"/>
<comment type="caution">
    <text evidence="16">The sequence shown here is derived from an EMBL/GenBank/DDBJ whole genome shotgun (WGS) entry which is preliminary data.</text>
</comment>
<evidence type="ECO:0000256" key="5">
    <source>
        <dbReference type="ARBA" id="ARBA00022553"/>
    </source>
</evidence>
<dbReference type="SUPFAM" id="SSF55874">
    <property type="entry name" value="ATPase domain of HSP90 chaperone/DNA topoisomerase II/histidine kinase"/>
    <property type="match status" value="1"/>
</dbReference>
<dbReference type="AlphaFoldDB" id="A0A6M0R6Q9"/>
<evidence type="ECO:0000256" key="7">
    <source>
        <dbReference type="ARBA" id="ARBA00022741"/>
    </source>
</evidence>
<dbReference type="InterPro" id="IPR004358">
    <property type="entry name" value="Sig_transdc_His_kin-like_C"/>
</dbReference>
<evidence type="ECO:0000256" key="1">
    <source>
        <dbReference type="ARBA" id="ARBA00000085"/>
    </source>
</evidence>
<evidence type="ECO:0000259" key="15">
    <source>
        <dbReference type="PROSITE" id="PS50894"/>
    </source>
</evidence>
<feature type="domain" description="CheW-like" evidence="14">
    <location>
        <begin position="549"/>
        <end position="676"/>
    </location>
</feature>
<dbReference type="InterPro" id="IPR051315">
    <property type="entry name" value="Bact_Chemotaxis_CheA"/>
</dbReference>
<name>A0A6M0R6Q9_9CLOT</name>
<dbReference type="GO" id="GO:0005737">
    <property type="term" value="C:cytoplasm"/>
    <property type="evidence" value="ECO:0007669"/>
    <property type="project" value="InterPro"/>
</dbReference>
<keyword evidence="7" id="KW-0547">Nucleotide-binding</keyword>
<dbReference type="Pfam" id="PF01627">
    <property type="entry name" value="Hpt"/>
    <property type="match status" value="1"/>
</dbReference>
<dbReference type="PROSITE" id="PS50109">
    <property type="entry name" value="HIS_KIN"/>
    <property type="match status" value="1"/>
</dbReference>
<dbReference type="Gene3D" id="1.20.120.160">
    <property type="entry name" value="HPT domain"/>
    <property type="match status" value="1"/>
</dbReference>
<dbReference type="PROSITE" id="PS50894">
    <property type="entry name" value="HPT"/>
    <property type="match status" value="1"/>
</dbReference>
<dbReference type="Gene3D" id="3.30.70.1110">
    <property type="entry name" value="Histidine kinase CheA-like, P2 response regulator-binding domain"/>
    <property type="match status" value="1"/>
</dbReference>
<evidence type="ECO:0000256" key="6">
    <source>
        <dbReference type="ARBA" id="ARBA00022679"/>
    </source>
</evidence>
<feature type="domain" description="HPt" evidence="15">
    <location>
        <begin position="1"/>
        <end position="103"/>
    </location>
</feature>
<feature type="modified residue" description="Phosphohistidine" evidence="11">
    <location>
        <position position="46"/>
    </location>
</feature>
<feature type="region of interest" description="Disordered" evidence="12">
    <location>
        <begin position="275"/>
        <end position="304"/>
    </location>
</feature>
<dbReference type="GO" id="GO:0000155">
    <property type="term" value="F:phosphorelay sensor kinase activity"/>
    <property type="evidence" value="ECO:0007669"/>
    <property type="project" value="InterPro"/>
</dbReference>
<accession>A0A6M0R6Q9</accession>
<dbReference type="InterPro" id="IPR003594">
    <property type="entry name" value="HATPase_dom"/>
</dbReference>
<evidence type="ECO:0000256" key="3">
    <source>
        <dbReference type="ARBA" id="ARBA00021495"/>
    </source>
</evidence>
<dbReference type="GO" id="GO:0006935">
    <property type="term" value="P:chemotaxis"/>
    <property type="evidence" value="ECO:0007669"/>
    <property type="project" value="UniProtKB-KW"/>
</dbReference>
<dbReference type="InterPro" id="IPR037006">
    <property type="entry name" value="CheA-like_homodim_sf"/>
</dbReference>
<keyword evidence="4" id="KW-0145">Chemotaxis</keyword>
<dbReference type="PANTHER" id="PTHR43395:SF1">
    <property type="entry name" value="CHEMOTAXIS PROTEIN CHEA"/>
    <property type="match status" value="1"/>
</dbReference>
<protein>
    <recommendedName>
        <fullName evidence="3">Chemotaxis protein CheA</fullName>
        <ecNumber evidence="2">2.7.13.3</ecNumber>
    </recommendedName>
</protein>
<dbReference type="PRINTS" id="PR00344">
    <property type="entry name" value="BCTRLSENSOR"/>
</dbReference>
<dbReference type="InterPro" id="IPR036097">
    <property type="entry name" value="HisK_dim/P_sf"/>
</dbReference>
<evidence type="ECO:0000256" key="8">
    <source>
        <dbReference type="ARBA" id="ARBA00022777"/>
    </source>
</evidence>
<dbReference type="SMART" id="SM00260">
    <property type="entry name" value="CheW"/>
    <property type="match status" value="1"/>
</dbReference>
<evidence type="ECO:0000256" key="11">
    <source>
        <dbReference type="PROSITE-ProRule" id="PRU00110"/>
    </source>
</evidence>
<gene>
    <name evidence="16" type="ORF">FDF74_01355</name>
</gene>
<dbReference type="Pfam" id="PF02518">
    <property type="entry name" value="HATPase_c"/>
    <property type="match status" value="1"/>
</dbReference>
<comment type="catalytic activity">
    <reaction evidence="1">
        <text>ATP + protein L-histidine = ADP + protein N-phospho-L-histidine.</text>
        <dbReference type="EC" id="2.7.13.3"/>
    </reaction>
</comment>
<dbReference type="Proteomes" id="UP000473885">
    <property type="component" value="Unassembled WGS sequence"/>
</dbReference>
<dbReference type="Pfam" id="PF01584">
    <property type="entry name" value="CheW"/>
    <property type="match status" value="1"/>
</dbReference>
<feature type="domain" description="Histidine kinase" evidence="13">
    <location>
        <begin position="301"/>
        <end position="547"/>
    </location>
</feature>
<dbReference type="InterPro" id="IPR002545">
    <property type="entry name" value="CheW-lke_dom"/>
</dbReference>
<dbReference type="GO" id="GO:0005524">
    <property type="term" value="F:ATP binding"/>
    <property type="evidence" value="ECO:0007669"/>
    <property type="project" value="UniProtKB-KW"/>
</dbReference>
<keyword evidence="9" id="KW-0067">ATP-binding</keyword>
<dbReference type="SUPFAM" id="SSF47384">
    <property type="entry name" value="Homodimeric domain of signal transducing histidine kinase"/>
    <property type="match status" value="1"/>
</dbReference>
<dbReference type="Gene3D" id="1.10.287.560">
    <property type="entry name" value="Histidine kinase CheA-like, homodimeric domain"/>
    <property type="match status" value="1"/>
</dbReference>
<dbReference type="Gene3D" id="2.30.30.40">
    <property type="entry name" value="SH3 Domains"/>
    <property type="match status" value="1"/>
</dbReference>
<dbReference type="PANTHER" id="PTHR43395">
    <property type="entry name" value="SENSOR HISTIDINE KINASE CHEA"/>
    <property type="match status" value="1"/>
</dbReference>
<keyword evidence="8" id="KW-0418">Kinase</keyword>
<dbReference type="SUPFAM" id="SSF55052">
    <property type="entry name" value="CheY-binding domain of CheA"/>
    <property type="match status" value="1"/>
</dbReference>
<dbReference type="InterPro" id="IPR008207">
    <property type="entry name" value="Sig_transdc_His_kin_Hpt_dom"/>
</dbReference>
<keyword evidence="10" id="KW-0902">Two-component regulatory system</keyword>
<dbReference type="InterPro" id="IPR036641">
    <property type="entry name" value="HPT_dom_sf"/>
</dbReference>
<feature type="compositionally biased region" description="Basic and acidic residues" evidence="12">
    <location>
        <begin position="275"/>
        <end position="296"/>
    </location>
</feature>
<dbReference type="EMBL" id="SXDP01000001">
    <property type="protein sequence ID" value="NEZ45854.1"/>
    <property type="molecule type" value="Genomic_DNA"/>
</dbReference>
<evidence type="ECO:0000259" key="14">
    <source>
        <dbReference type="PROSITE" id="PS50851"/>
    </source>
</evidence>
<feature type="compositionally biased region" description="Basic and acidic residues" evidence="12">
    <location>
        <begin position="124"/>
        <end position="142"/>
    </location>
</feature>
<dbReference type="FunFam" id="3.30.565.10:FF:000016">
    <property type="entry name" value="Chemotaxis protein CheA, putative"/>
    <property type="match status" value="1"/>
</dbReference>
<dbReference type="Pfam" id="PF02895">
    <property type="entry name" value="H-kinase_dim"/>
    <property type="match status" value="1"/>
</dbReference>
<sequence>MDTSQYMSMFLEESMDNLQTLNDSLLQLEQEPDNIDKLNEIFRVAHTIKGMAATMGFNQMAELTHKMEDVLSNFREGDLKVTQDVVTVLFKCLDTLEQMVDNISEDVDEEISIDEIIKELEKAAKGEVEESNEEKEADKVEERDEDIASSNEIPLNEYDINVIKQAEDRGFLSYEIKIILDETTLLKSARAFLIFKSLEDYGEIIKSIPSAEDIENENFEFEIKLIYISTKNKEEIYSILTNISEVAKVIVDNVDVKAERKEKIKEQVEKVVENKKPEIQNKEKQEKPKVSKPKENHRNKKAHQSVRVDLERLDKFMNMVSELVIHRTRLEQISSNHKLIDLNETLEQVARTTSDLQDLVMKIRMLPLDVVFNRFPRMVRDLSVELDKEMELIVQGADTELDRTVIDEIGEPLIHLIRNAADHGIESKEERIQTGKDPVGKIKLIAYQEGTKAVIKVVDDGAGIPVEKIRAKAEKVGINTEGMSNNDIRNLIFAQGFSTNEKVTDISGRGVGMDVVKTKITALGGTVDVISEEGKGSAFIIRLPLTLQIIQALLVKIGTETMAISLGYIDRVIDYEKDIIKKTNNKEVIIYRGNVIPLVRLNEKLNLQEEEDHKKYIVIVKAGERTVGLLVDGLLGQKEIVIKPFGKTLQGMKEYIGATILGDGLVTLILDVAAIV</sequence>
<evidence type="ECO:0000256" key="2">
    <source>
        <dbReference type="ARBA" id="ARBA00012438"/>
    </source>
</evidence>
<proteinExistence type="predicted"/>
<dbReference type="SMART" id="SM01231">
    <property type="entry name" value="H-kinase_dim"/>
    <property type="match status" value="1"/>
</dbReference>
<evidence type="ECO:0000313" key="17">
    <source>
        <dbReference type="Proteomes" id="UP000473885"/>
    </source>
</evidence>
<dbReference type="InterPro" id="IPR036061">
    <property type="entry name" value="CheW-like_dom_sf"/>
</dbReference>
<dbReference type="InterPro" id="IPR004105">
    <property type="entry name" value="CheA-like_dim"/>
</dbReference>
<dbReference type="OrthoDB" id="9803176at2"/>
<feature type="region of interest" description="Disordered" evidence="12">
    <location>
        <begin position="124"/>
        <end position="148"/>
    </location>
</feature>
<dbReference type="CDD" id="cd00088">
    <property type="entry name" value="HPT"/>
    <property type="match status" value="1"/>
</dbReference>
<dbReference type="InterPro" id="IPR035891">
    <property type="entry name" value="CheY-binding_CheA"/>
</dbReference>
<dbReference type="RefSeq" id="WP_050606965.1">
    <property type="nucleotide sequence ID" value="NZ_CABKUB010000006.1"/>
</dbReference>
<evidence type="ECO:0000259" key="13">
    <source>
        <dbReference type="PROSITE" id="PS50109"/>
    </source>
</evidence>
<evidence type="ECO:0000256" key="4">
    <source>
        <dbReference type="ARBA" id="ARBA00022500"/>
    </source>
</evidence>
<dbReference type="SMART" id="SM00387">
    <property type="entry name" value="HATPase_c"/>
    <property type="match status" value="1"/>
</dbReference>
<dbReference type="InterPro" id="IPR005467">
    <property type="entry name" value="His_kinase_dom"/>
</dbReference>
<dbReference type="Gene3D" id="3.30.565.10">
    <property type="entry name" value="Histidine kinase-like ATPase, C-terminal domain"/>
    <property type="match status" value="1"/>
</dbReference>
<keyword evidence="5 11" id="KW-0597">Phosphoprotein</keyword>
<dbReference type="Pfam" id="PF07194">
    <property type="entry name" value="P2"/>
    <property type="match status" value="1"/>
</dbReference>
<dbReference type="SUPFAM" id="SSF50341">
    <property type="entry name" value="CheW-like"/>
    <property type="match status" value="1"/>
</dbReference>
<evidence type="ECO:0000313" key="16">
    <source>
        <dbReference type="EMBL" id="NEZ45854.1"/>
    </source>
</evidence>
<dbReference type="SMART" id="SM00073">
    <property type="entry name" value="HPT"/>
    <property type="match status" value="1"/>
</dbReference>
<dbReference type="InterPro" id="IPR036890">
    <property type="entry name" value="HATPase_C_sf"/>
</dbReference>
<dbReference type="InterPro" id="IPR037052">
    <property type="entry name" value="CheA-like_P2_sf"/>
</dbReference>
<dbReference type="PROSITE" id="PS50851">
    <property type="entry name" value="CHEW"/>
    <property type="match status" value="1"/>
</dbReference>
<dbReference type="SUPFAM" id="SSF47226">
    <property type="entry name" value="Histidine-containing phosphotransfer domain, HPT domain"/>
    <property type="match status" value="1"/>
</dbReference>
<keyword evidence="6" id="KW-0808">Transferase</keyword>
<dbReference type="InterPro" id="IPR010808">
    <property type="entry name" value="CheA_P2-bd"/>
</dbReference>
<dbReference type="CDD" id="cd00731">
    <property type="entry name" value="CheA_reg"/>
    <property type="match status" value="1"/>
</dbReference>